<evidence type="ECO:0000256" key="1">
    <source>
        <dbReference type="SAM" id="SignalP"/>
    </source>
</evidence>
<evidence type="ECO:0000259" key="2">
    <source>
        <dbReference type="PROSITE" id="PS50063"/>
    </source>
</evidence>
<dbReference type="KEGG" id="dko:I596_2578"/>
<dbReference type="RefSeq" id="WP_067648232.1">
    <property type="nucleotide sequence ID" value="NZ_CP015249.1"/>
</dbReference>
<organism evidence="3 4">
    <name type="scientific">Dokdonella koreensis DS-123</name>
    <dbReference type="NCBI Taxonomy" id="1300342"/>
    <lineage>
        <taxon>Bacteria</taxon>
        <taxon>Pseudomonadati</taxon>
        <taxon>Pseudomonadota</taxon>
        <taxon>Gammaproteobacteria</taxon>
        <taxon>Lysobacterales</taxon>
        <taxon>Rhodanobacteraceae</taxon>
        <taxon>Dokdonella</taxon>
    </lineage>
</organism>
<feature type="domain" description="Apoptosis regulator Bcl-2 family BH4" evidence="2">
    <location>
        <begin position="106"/>
        <end position="125"/>
    </location>
</feature>
<dbReference type="AlphaFoldDB" id="A0A160DWF5"/>
<dbReference type="InterPro" id="IPR003093">
    <property type="entry name" value="Bcl2_BH4"/>
</dbReference>
<proteinExistence type="predicted"/>
<feature type="signal peptide" evidence="1">
    <location>
        <begin position="1"/>
        <end position="21"/>
    </location>
</feature>
<dbReference type="EMBL" id="CP015249">
    <property type="protein sequence ID" value="ANB18580.1"/>
    <property type="molecule type" value="Genomic_DNA"/>
</dbReference>
<sequence>MRRSMACWGGACLLTARLAAAQTAVVTFDDGWAGWSGPQGGGGATTIEPEGGNPGAHAHTVFNDFGISFRTESHPAFLGDYGTAASVTISIDVKVDSIAMLGTPVPRTLVLDVRSHSLAQGGYPWASVWYPLALLETGQDWATYTVSFDPRAVELPAGWGGSGAEDPVTFEPQLPAGVTFADVLGHVEELAFTTLEPGMFYGFADFDVRIDNLRIGRNADPIFVDGFEPD</sequence>
<dbReference type="Proteomes" id="UP000076830">
    <property type="component" value="Chromosome"/>
</dbReference>
<dbReference type="OrthoDB" id="5506812at2"/>
<protein>
    <recommendedName>
        <fullName evidence="2">Apoptosis regulator Bcl-2 family BH4 domain-containing protein</fullName>
    </recommendedName>
</protein>
<evidence type="ECO:0000313" key="4">
    <source>
        <dbReference type="Proteomes" id="UP000076830"/>
    </source>
</evidence>
<evidence type="ECO:0000313" key="3">
    <source>
        <dbReference type="EMBL" id="ANB18580.1"/>
    </source>
</evidence>
<feature type="chain" id="PRO_5007813495" description="Apoptosis regulator Bcl-2 family BH4 domain-containing protein" evidence="1">
    <location>
        <begin position="22"/>
        <end position="230"/>
    </location>
</feature>
<keyword evidence="1" id="KW-0732">Signal</keyword>
<dbReference type="PROSITE" id="PS50063">
    <property type="entry name" value="BH4_2"/>
    <property type="match status" value="1"/>
</dbReference>
<name>A0A160DWF5_9GAMM</name>
<accession>A0A160DWF5</accession>
<gene>
    <name evidence="3" type="ORF">I596_2578</name>
</gene>
<reference evidence="3 4" key="1">
    <citation type="submission" date="2016-04" db="EMBL/GenBank/DDBJ databases">
        <title>Complete genome sequence of Dokdonella koreensis DS-123T.</title>
        <authorList>
            <person name="Kim J.F."/>
            <person name="Lee H."/>
            <person name="Kwak M.-J."/>
        </authorList>
    </citation>
    <scope>NUCLEOTIDE SEQUENCE [LARGE SCALE GENOMIC DNA]</scope>
    <source>
        <strain evidence="3 4">DS-123</strain>
    </source>
</reference>
<keyword evidence="4" id="KW-1185">Reference proteome</keyword>